<comment type="caution">
    <text evidence="2">The sequence shown here is derived from an EMBL/GenBank/DDBJ whole genome shotgun (WGS) entry which is preliminary data.</text>
</comment>
<name>A0A7W8LRW2_9DEIO</name>
<proteinExistence type="predicted"/>
<dbReference type="Proteomes" id="UP000525389">
    <property type="component" value="Unassembled WGS sequence"/>
</dbReference>
<keyword evidence="3" id="KW-1185">Reference proteome</keyword>
<sequence>MLNAAPRQLTRPRSTLAPHASVNDPADDGAPWSPSTAARTRSGVASCTVYRIRNHR</sequence>
<reference evidence="2 3" key="1">
    <citation type="submission" date="2020-08" db="EMBL/GenBank/DDBJ databases">
        <title>Genomic Encyclopedia of Type Strains, Phase IV (KMG-IV): sequencing the most valuable type-strain genomes for metagenomic binning, comparative biology and taxonomic classification.</title>
        <authorList>
            <person name="Goeker M."/>
        </authorList>
    </citation>
    <scope>NUCLEOTIDE SEQUENCE [LARGE SCALE GENOMIC DNA]</scope>
    <source>
        <strain evidence="2 3">DSM 101791</strain>
    </source>
</reference>
<organism evidence="2 3">
    <name type="scientific">Deinococcus budaensis</name>
    <dbReference type="NCBI Taxonomy" id="1665626"/>
    <lineage>
        <taxon>Bacteria</taxon>
        <taxon>Thermotogati</taxon>
        <taxon>Deinococcota</taxon>
        <taxon>Deinococci</taxon>
        <taxon>Deinococcales</taxon>
        <taxon>Deinococcaceae</taxon>
        <taxon>Deinococcus</taxon>
    </lineage>
</organism>
<dbReference type="RefSeq" id="WP_184031695.1">
    <property type="nucleotide sequence ID" value="NZ_JACHFN010000020.1"/>
</dbReference>
<evidence type="ECO:0000256" key="1">
    <source>
        <dbReference type="SAM" id="MobiDB-lite"/>
    </source>
</evidence>
<evidence type="ECO:0000313" key="3">
    <source>
        <dbReference type="Proteomes" id="UP000525389"/>
    </source>
</evidence>
<feature type="region of interest" description="Disordered" evidence="1">
    <location>
        <begin position="1"/>
        <end position="56"/>
    </location>
</feature>
<accession>A0A7W8LRW2</accession>
<gene>
    <name evidence="2" type="ORF">HNQ09_003528</name>
</gene>
<evidence type="ECO:0000313" key="2">
    <source>
        <dbReference type="EMBL" id="MBB5236060.1"/>
    </source>
</evidence>
<dbReference type="AlphaFoldDB" id="A0A7W8LRW2"/>
<protein>
    <submittedName>
        <fullName evidence="2">Uncharacterized protein</fullName>
    </submittedName>
</protein>
<feature type="compositionally biased region" description="Polar residues" evidence="1">
    <location>
        <begin position="33"/>
        <end position="45"/>
    </location>
</feature>
<dbReference type="EMBL" id="JACHFN010000020">
    <property type="protein sequence ID" value="MBB5236060.1"/>
    <property type="molecule type" value="Genomic_DNA"/>
</dbReference>